<dbReference type="EMBL" id="GGEC01005371">
    <property type="protein sequence ID" value="MBW85854.1"/>
    <property type="molecule type" value="Transcribed_RNA"/>
</dbReference>
<reference evidence="1" key="1">
    <citation type="submission" date="2018-02" db="EMBL/GenBank/DDBJ databases">
        <title>Rhizophora mucronata_Transcriptome.</title>
        <authorList>
            <person name="Meera S.P."/>
            <person name="Sreeshan A."/>
            <person name="Augustine A."/>
        </authorList>
    </citation>
    <scope>NUCLEOTIDE SEQUENCE</scope>
    <source>
        <tissue evidence="1">Leaf</tissue>
    </source>
</reference>
<organism evidence="1">
    <name type="scientific">Rhizophora mucronata</name>
    <name type="common">Asiatic mangrove</name>
    <dbReference type="NCBI Taxonomy" id="61149"/>
    <lineage>
        <taxon>Eukaryota</taxon>
        <taxon>Viridiplantae</taxon>
        <taxon>Streptophyta</taxon>
        <taxon>Embryophyta</taxon>
        <taxon>Tracheophyta</taxon>
        <taxon>Spermatophyta</taxon>
        <taxon>Magnoliopsida</taxon>
        <taxon>eudicotyledons</taxon>
        <taxon>Gunneridae</taxon>
        <taxon>Pentapetalae</taxon>
        <taxon>rosids</taxon>
        <taxon>fabids</taxon>
        <taxon>Malpighiales</taxon>
        <taxon>Rhizophoraceae</taxon>
        <taxon>Rhizophora</taxon>
    </lineage>
</organism>
<accession>A0A2P2IX98</accession>
<protein>
    <submittedName>
        <fullName evidence="1">Uncharacterized protein</fullName>
    </submittedName>
</protein>
<name>A0A2P2IX98_RHIMU</name>
<proteinExistence type="predicted"/>
<sequence length="62" mass="7550">MKKLLTQRQKMERIILEATLLFSPWPNSTEHNCDNSKYEDIRRRCRKFGFDSCFEYAFDRQG</sequence>
<dbReference type="EMBL" id="GGEC01005372">
    <property type="protein sequence ID" value="MBW85855.1"/>
    <property type="molecule type" value="Transcribed_RNA"/>
</dbReference>
<evidence type="ECO:0000313" key="1">
    <source>
        <dbReference type="EMBL" id="MBW85855.1"/>
    </source>
</evidence>
<dbReference type="AlphaFoldDB" id="A0A2P2IX98"/>